<feature type="compositionally biased region" description="Polar residues" evidence="4">
    <location>
        <begin position="223"/>
        <end position="237"/>
    </location>
</feature>
<protein>
    <recommendedName>
        <fullName evidence="5">HTH myb-type domain-containing protein</fullName>
    </recommendedName>
</protein>
<evidence type="ECO:0000256" key="3">
    <source>
        <dbReference type="ARBA" id="ARBA00023242"/>
    </source>
</evidence>
<feature type="region of interest" description="Disordered" evidence="4">
    <location>
        <begin position="209"/>
        <end position="276"/>
    </location>
</feature>
<dbReference type="Proteomes" id="UP001485043">
    <property type="component" value="Unassembled WGS sequence"/>
</dbReference>
<dbReference type="EMBL" id="JALJOV010000810">
    <property type="protein sequence ID" value="KAK9861123.1"/>
    <property type="molecule type" value="Genomic_DNA"/>
</dbReference>
<dbReference type="InterPro" id="IPR017930">
    <property type="entry name" value="Myb_dom"/>
</dbReference>
<evidence type="ECO:0000256" key="2">
    <source>
        <dbReference type="ARBA" id="ARBA00023163"/>
    </source>
</evidence>
<accession>A0AAW1SWQ8</accession>
<dbReference type="InterPro" id="IPR044841">
    <property type="entry name" value="LUX/BOA-like"/>
</dbReference>
<dbReference type="PANTHER" id="PTHR31442">
    <property type="entry name" value="HOMEODOMAIN-LIKE SUPERFAMILY PROTEIN-RELATED"/>
    <property type="match status" value="1"/>
</dbReference>
<dbReference type="FunFam" id="1.10.10.60:FF:000007">
    <property type="entry name" value="Two-component response regulator"/>
    <property type="match status" value="1"/>
</dbReference>
<name>A0AAW1SWQ8_9CHLO</name>
<comment type="caution">
    <text evidence="6">The sequence shown here is derived from an EMBL/GenBank/DDBJ whole genome shotgun (WGS) entry which is preliminary data.</text>
</comment>
<dbReference type="Gene3D" id="1.10.10.60">
    <property type="entry name" value="Homeodomain-like"/>
    <property type="match status" value="1"/>
</dbReference>
<reference evidence="6 7" key="1">
    <citation type="journal article" date="2024" name="Nat. Commun.">
        <title>Phylogenomics reveals the evolutionary origins of lichenization in chlorophyte algae.</title>
        <authorList>
            <person name="Puginier C."/>
            <person name="Libourel C."/>
            <person name="Otte J."/>
            <person name="Skaloud P."/>
            <person name="Haon M."/>
            <person name="Grisel S."/>
            <person name="Petersen M."/>
            <person name="Berrin J.G."/>
            <person name="Delaux P.M."/>
            <person name="Dal Grande F."/>
            <person name="Keller J."/>
        </authorList>
    </citation>
    <scope>NUCLEOTIDE SEQUENCE [LARGE SCALE GENOMIC DNA]</scope>
    <source>
        <strain evidence="6 7">SAG 2523</strain>
    </source>
</reference>
<evidence type="ECO:0000256" key="4">
    <source>
        <dbReference type="SAM" id="MobiDB-lite"/>
    </source>
</evidence>
<dbReference type="InterPro" id="IPR006447">
    <property type="entry name" value="Myb_dom_plants"/>
</dbReference>
<dbReference type="GO" id="GO:0003677">
    <property type="term" value="F:DNA binding"/>
    <property type="evidence" value="ECO:0007669"/>
    <property type="project" value="InterPro"/>
</dbReference>
<dbReference type="PANTHER" id="PTHR31442:SF29">
    <property type="entry name" value="HOMEODOMAIN-LIKE SUPERFAMILY PROTEIN"/>
    <property type="match status" value="1"/>
</dbReference>
<dbReference type="GO" id="GO:0003700">
    <property type="term" value="F:DNA-binding transcription factor activity"/>
    <property type="evidence" value="ECO:0007669"/>
    <property type="project" value="InterPro"/>
</dbReference>
<organism evidence="6 7">
    <name type="scientific">Apatococcus fuscideae</name>
    <dbReference type="NCBI Taxonomy" id="2026836"/>
    <lineage>
        <taxon>Eukaryota</taxon>
        <taxon>Viridiplantae</taxon>
        <taxon>Chlorophyta</taxon>
        <taxon>core chlorophytes</taxon>
        <taxon>Trebouxiophyceae</taxon>
        <taxon>Chlorellales</taxon>
        <taxon>Chlorellaceae</taxon>
        <taxon>Apatococcus</taxon>
    </lineage>
</organism>
<keyword evidence="7" id="KW-1185">Reference proteome</keyword>
<proteinExistence type="predicted"/>
<keyword evidence="3" id="KW-0539">Nucleus</keyword>
<feature type="domain" description="HTH myb-type" evidence="5">
    <location>
        <begin position="1"/>
        <end position="43"/>
    </location>
</feature>
<keyword evidence="1" id="KW-0805">Transcription regulation</keyword>
<dbReference type="NCBIfam" id="TIGR01557">
    <property type="entry name" value="myb_SHAQKYF"/>
    <property type="match status" value="1"/>
</dbReference>
<keyword evidence="2" id="KW-0804">Transcription</keyword>
<evidence type="ECO:0000256" key="1">
    <source>
        <dbReference type="ARBA" id="ARBA00023015"/>
    </source>
</evidence>
<sequence length="276" mass="29553">MRAINHLGVKNAVPKTILQLMNVEGMTRENVASHLQKYRQYLKRMAGYPANVKVSHDDLQKIQQSVMEHEAAQQALQQSFGFFPMAPAPPMAFHPALAQLPYGGLGSMANANLHATMPTYPQLQWLSGQQASLPVFCQGVSMQRPLMSHLYSSPLGFPQSVPDVSGFPTATQAYNAAEPSNAVVEDSATAWTLPGAQQAQHSPNEHPLRAAQVGGASHGTDRLATSSRPLQPCSTLPSHHASAGPSSNPALINRGPSAVNLQSARHPGLPSRNSTH</sequence>
<dbReference type="PROSITE" id="PS51294">
    <property type="entry name" value="HTH_MYB"/>
    <property type="match status" value="1"/>
</dbReference>
<evidence type="ECO:0000259" key="5">
    <source>
        <dbReference type="PROSITE" id="PS51294"/>
    </source>
</evidence>
<dbReference type="InterPro" id="IPR009057">
    <property type="entry name" value="Homeodomain-like_sf"/>
</dbReference>
<evidence type="ECO:0000313" key="6">
    <source>
        <dbReference type="EMBL" id="KAK9861123.1"/>
    </source>
</evidence>
<gene>
    <name evidence="6" type="ORF">WJX84_002536</name>
</gene>
<evidence type="ECO:0000313" key="7">
    <source>
        <dbReference type="Proteomes" id="UP001485043"/>
    </source>
</evidence>
<dbReference type="AlphaFoldDB" id="A0AAW1SWQ8"/>
<dbReference type="GO" id="GO:0005634">
    <property type="term" value="C:nucleus"/>
    <property type="evidence" value="ECO:0007669"/>
    <property type="project" value="TreeGrafter"/>
</dbReference>
<dbReference type="SUPFAM" id="SSF46689">
    <property type="entry name" value="Homeodomain-like"/>
    <property type="match status" value="1"/>
</dbReference>